<dbReference type="AlphaFoldDB" id="A0A2U8P1A1"/>
<dbReference type="Proteomes" id="UP001565369">
    <property type="component" value="Unassembled WGS sequence"/>
</dbReference>
<reference evidence="1" key="3">
    <citation type="journal article" date="2018" name="Microbiol. Resour. Announc.">
        <title>Complete Genome Sequence of Bradyrhizobium ottawaense OO99(T), an Efficient Nitrogen-Fixing Symbiont of Soybean.</title>
        <authorList>
            <person name="Nguyen H.D.T."/>
            <person name="Cloutier S."/>
            <person name="Bromfield E.S.P."/>
        </authorList>
    </citation>
    <scope>NUCLEOTIDE SEQUENCE</scope>
    <source>
        <strain evidence="1">OO99</strain>
    </source>
</reference>
<accession>A0A5H2Z9B6</accession>
<gene>
    <name evidence="2" type="ORF">ABIG07_004107</name>
    <name evidence="1" type="ORF">CIT37_03680</name>
</gene>
<dbReference type="KEGG" id="bot:CIT37_03680"/>
<evidence type="ECO:0000313" key="2">
    <source>
        <dbReference type="EMBL" id="MEY9455159.1"/>
    </source>
</evidence>
<dbReference type="EMBL" id="CP029425">
    <property type="protein sequence ID" value="AWL91464.1"/>
    <property type="molecule type" value="Genomic_DNA"/>
</dbReference>
<evidence type="ECO:0000313" key="1">
    <source>
        <dbReference type="EMBL" id="AWL91464.1"/>
    </source>
</evidence>
<reference evidence="2 4" key="4">
    <citation type="submission" date="2024-07" db="EMBL/GenBank/DDBJ databases">
        <title>Genomic Encyclopedia of Type Strains, Phase V (KMG-V): Genome sequencing to study the core and pangenomes of soil and plant-associated prokaryotes.</title>
        <authorList>
            <person name="Whitman W."/>
        </authorList>
    </citation>
    <scope>NUCLEOTIDE SEQUENCE [LARGE SCALE GENOMIC DNA]</scope>
    <source>
        <strain evidence="2 4">USDA 152</strain>
    </source>
</reference>
<evidence type="ECO:0000313" key="4">
    <source>
        <dbReference type="Proteomes" id="UP001565369"/>
    </source>
</evidence>
<dbReference type="GeneID" id="92969762"/>
<accession>A0A2U8P1A1</accession>
<keyword evidence="4" id="KW-1185">Reference proteome</keyword>
<evidence type="ECO:0000313" key="3">
    <source>
        <dbReference type="Proteomes" id="UP000215703"/>
    </source>
</evidence>
<dbReference type="EMBL" id="JBGBZJ010000003">
    <property type="protein sequence ID" value="MEY9455159.1"/>
    <property type="molecule type" value="Genomic_DNA"/>
</dbReference>
<name>A0A2U8P1A1_9BRAD</name>
<organism evidence="1 3">
    <name type="scientific">Bradyrhizobium ottawaense</name>
    <dbReference type="NCBI Taxonomy" id="931866"/>
    <lineage>
        <taxon>Bacteria</taxon>
        <taxon>Pseudomonadati</taxon>
        <taxon>Pseudomonadota</taxon>
        <taxon>Alphaproteobacteria</taxon>
        <taxon>Hyphomicrobiales</taxon>
        <taxon>Nitrobacteraceae</taxon>
        <taxon>Bradyrhizobium</taxon>
    </lineage>
</organism>
<sequence>MIFRHGQDCGPLIDDCRELECDGIEQVGEKRIAYHPNLGKILEKARHLAVSKLVSALAVHPVHSICDAN</sequence>
<dbReference type="RefSeq" id="WP_028143530.1">
    <property type="nucleotide sequence ID" value="NZ_AP021854.1"/>
</dbReference>
<reference evidence="1 3" key="2">
    <citation type="journal article" date="2017" name="Syst. Appl. Microbiol.">
        <title>Soybeans inoculated with root zone soils of Canadian native legumes harbour diverse and novel Bradyrhizobium spp. that possess agricultural potential.</title>
        <authorList>
            <person name="Bromfield E.S.P."/>
            <person name="Cloutier S."/>
            <person name="Tambong J.T."/>
            <person name="Tran Thi T.V."/>
        </authorList>
    </citation>
    <scope>NUCLEOTIDE SEQUENCE [LARGE SCALE GENOMIC DNA]</scope>
    <source>
        <strain evidence="1 3">OO99</strain>
    </source>
</reference>
<reference evidence="1 3" key="1">
    <citation type="journal article" date="2014" name="Int. J. Syst. Evol. Microbiol.">
        <title>Bradyrhizobium ottawaense sp. nov., a symbiotic nitrogen fixing bacterium from root nodules of soybeans in Canada.</title>
        <authorList>
            <person name="Yu X."/>
            <person name="Cloutier S."/>
            <person name="Tambong J.T."/>
            <person name="Bromfield E.S."/>
        </authorList>
    </citation>
    <scope>NUCLEOTIDE SEQUENCE [LARGE SCALE GENOMIC DNA]</scope>
    <source>
        <strain evidence="1 3">OO99</strain>
    </source>
</reference>
<dbReference type="OrthoDB" id="9857829at2"/>
<dbReference type="Proteomes" id="UP000215703">
    <property type="component" value="Chromosome"/>
</dbReference>
<proteinExistence type="predicted"/>
<protein>
    <submittedName>
        <fullName evidence="1">Uncharacterized protein</fullName>
    </submittedName>
</protein>